<dbReference type="GO" id="GO:0003700">
    <property type="term" value="F:DNA-binding transcription factor activity"/>
    <property type="evidence" value="ECO:0007669"/>
    <property type="project" value="TreeGrafter"/>
</dbReference>
<dbReference type="PROSITE" id="PS50932">
    <property type="entry name" value="HTH_LACI_2"/>
    <property type="match status" value="1"/>
</dbReference>
<dbReference type="Gene3D" id="1.10.260.40">
    <property type="entry name" value="lambda repressor-like DNA-binding domains"/>
    <property type="match status" value="1"/>
</dbReference>
<feature type="domain" description="HTH lacI-type" evidence="4">
    <location>
        <begin position="16"/>
        <end position="70"/>
    </location>
</feature>
<dbReference type="InterPro" id="IPR046335">
    <property type="entry name" value="LacI/GalR-like_sensor"/>
</dbReference>
<dbReference type="CDD" id="cd06267">
    <property type="entry name" value="PBP1_LacI_sugar_binding-like"/>
    <property type="match status" value="1"/>
</dbReference>
<keyword evidence="6" id="KW-1185">Reference proteome</keyword>
<protein>
    <submittedName>
        <fullName evidence="5">LacI family transcriptional regulator</fullName>
    </submittedName>
</protein>
<dbReference type="InterPro" id="IPR028082">
    <property type="entry name" value="Peripla_BP_I"/>
</dbReference>
<dbReference type="CDD" id="cd01392">
    <property type="entry name" value="HTH_LacI"/>
    <property type="match status" value="1"/>
</dbReference>
<dbReference type="PANTHER" id="PTHR30146:SF109">
    <property type="entry name" value="HTH-TYPE TRANSCRIPTIONAL REGULATOR GALS"/>
    <property type="match status" value="1"/>
</dbReference>
<evidence type="ECO:0000256" key="2">
    <source>
        <dbReference type="ARBA" id="ARBA00023125"/>
    </source>
</evidence>
<reference evidence="5" key="2">
    <citation type="submission" date="2020-09" db="EMBL/GenBank/DDBJ databases">
        <authorList>
            <person name="Sun Q."/>
            <person name="Ohkuma M."/>
        </authorList>
    </citation>
    <scope>NUCLEOTIDE SEQUENCE</scope>
    <source>
        <strain evidence="5">JCM 31311</strain>
    </source>
</reference>
<evidence type="ECO:0000259" key="4">
    <source>
        <dbReference type="PROSITE" id="PS50932"/>
    </source>
</evidence>
<organism evidence="5 6">
    <name type="scientific">Deinococcus ruber</name>
    <dbReference type="NCBI Taxonomy" id="1848197"/>
    <lineage>
        <taxon>Bacteria</taxon>
        <taxon>Thermotogati</taxon>
        <taxon>Deinococcota</taxon>
        <taxon>Deinococci</taxon>
        <taxon>Deinococcales</taxon>
        <taxon>Deinococcaceae</taxon>
        <taxon>Deinococcus</taxon>
    </lineage>
</organism>
<name>A0A918C7Z1_9DEIO</name>
<dbReference type="InterPro" id="IPR010982">
    <property type="entry name" value="Lambda_DNA-bd_dom_sf"/>
</dbReference>
<dbReference type="InterPro" id="IPR000843">
    <property type="entry name" value="HTH_LacI"/>
</dbReference>
<evidence type="ECO:0000256" key="3">
    <source>
        <dbReference type="ARBA" id="ARBA00023163"/>
    </source>
</evidence>
<dbReference type="Gene3D" id="3.40.50.2300">
    <property type="match status" value="2"/>
</dbReference>
<reference evidence="5" key="1">
    <citation type="journal article" date="2014" name="Int. J. Syst. Evol. Microbiol.">
        <title>Complete genome sequence of Corynebacterium casei LMG S-19264T (=DSM 44701T), isolated from a smear-ripened cheese.</title>
        <authorList>
            <consortium name="US DOE Joint Genome Institute (JGI-PGF)"/>
            <person name="Walter F."/>
            <person name="Albersmeier A."/>
            <person name="Kalinowski J."/>
            <person name="Ruckert C."/>
        </authorList>
    </citation>
    <scope>NUCLEOTIDE SEQUENCE</scope>
    <source>
        <strain evidence="5">JCM 31311</strain>
    </source>
</reference>
<keyword evidence="3" id="KW-0804">Transcription</keyword>
<dbReference type="PANTHER" id="PTHR30146">
    <property type="entry name" value="LACI-RELATED TRANSCRIPTIONAL REPRESSOR"/>
    <property type="match status" value="1"/>
</dbReference>
<evidence type="ECO:0000313" key="5">
    <source>
        <dbReference type="EMBL" id="GGR10199.1"/>
    </source>
</evidence>
<accession>A0A918C7Z1</accession>
<keyword evidence="1" id="KW-0805">Transcription regulation</keyword>
<keyword evidence="2" id="KW-0238">DNA-binding</keyword>
<dbReference type="Pfam" id="PF13377">
    <property type="entry name" value="Peripla_BP_3"/>
    <property type="match status" value="1"/>
</dbReference>
<dbReference type="Proteomes" id="UP000603865">
    <property type="component" value="Unassembled WGS sequence"/>
</dbReference>
<sequence length="337" mass="35832">MTDTEASSTKAGSRNAGIREVARQAGVSIATVSRVFNNAEVVNSETRERIVALASSLGYEPSALGRNLVRGRSYLIGLIVPNVSFPLYGAMIHGIEDVLGRHGMSVLLASSHDAAATEVRAAQNILRHAVDGGIVINSIVGDALPTQRQLGWVHVTPEPAGLPCRVELDNEEGGRLAALELLRTGRQHFAYVGAKGRESADRERGFALTLRKMGFDYRRFEGDYSEESGMRASAELLAGPLDGVFAAGDLMAAGVLRALHARGIKIPDQVAVVGFDDAAIAPLLYPRLTSIRQPAYAMGASAAELSLNLMSGRHNAPIIFPPELVARESTGPPQASF</sequence>
<gene>
    <name evidence="5" type="ORF">GCM10008957_23770</name>
</gene>
<comment type="caution">
    <text evidence="5">The sequence shown here is derived from an EMBL/GenBank/DDBJ whole genome shotgun (WGS) entry which is preliminary data.</text>
</comment>
<dbReference type="GO" id="GO:0000976">
    <property type="term" value="F:transcription cis-regulatory region binding"/>
    <property type="evidence" value="ECO:0007669"/>
    <property type="project" value="TreeGrafter"/>
</dbReference>
<dbReference type="SUPFAM" id="SSF47413">
    <property type="entry name" value="lambda repressor-like DNA-binding domains"/>
    <property type="match status" value="1"/>
</dbReference>
<dbReference type="SUPFAM" id="SSF53822">
    <property type="entry name" value="Periplasmic binding protein-like I"/>
    <property type="match status" value="1"/>
</dbReference>
<evidence type="ECO:0000256" key="1">
    <source>
        <dbReference type="ARBA" id="ARBA00023015"/>
    </source>
</evidence>
<dbReference type="SMART" id="SM00354">
    <property type="entry name" value="HTH_LACI"/>
    <property type="match status" value="1"/>
</dbReference>
<dbReference type="Pfam" id="PF00356">
    <property type="entry name" value="LacI"/>
    <property type="match status" value="1"/>
</dbReference>
<dbReference type="AlphaFoldDB" id="A0A918C7Z1"/>
<evidence type="ECO:0000313" key="6">
    <source>
        <dbReference type="Proteomes" id="UP000603865"/>
    </source>
</evidence>
<proteinExistence type="predicted"/>
<dbReference type="EMBL" id="BMQL01000011">
    <property type="protein sequence ID" value="GGR10199.1"/>
    <property type="molecule type" value="Genomic_DNA"/>
</dbReference>